<evidence type="ECO:0000256" key="6">
    <source>
        <dbReference type="RuleBase" id="RU003330"/>
    </source>
</evidence>
<protein>
    <recommendedName>
        <fullName evidence="5 7">Adenylate kinase</fullName>
        <shortName evidence="5">AK</shortName>
        <ecNumber evidence="5 7">2.7.4.3</ecNumber>
    </recommendedName>
    <alternativeName>
        <fullName evidence="5">ATP-AMP transphosphorylase</fullName>
    </alternativeName>
    <alternativeName>
        <fullName evidence="5">ATP:AMP phosphotransferase</fullName>
    </alternativeName>
    <alternativeName>
        <fullName evidence="5">Adenylate monophosphate kinase</fullName>
    </alternativeName>
</protein>
<dbReference type="HAMAP" id="MF_00235">
    <property type="entry name" value="Adenylate_kinase_Adk"/>
    <property type="match status" value="1"/>
</dbReference>
<dbReference type="PRINTS" id="PR00094">
    <property type="entry name" value="ADENYLTKNASE"/>
</dbReference>
<gene>
    <name evidence="5 9" type="primary">adk</name>
    <name evidence="9" type="ORF">MAGMO_1635</name>
</gene>
<organism evidence="9">
    <name type="scientific">Magnetococcus massalia (strain MO-1)</name>
    <dbReference type="NCBI Taxonomy" id="451514"/>
    <lineage>
        <taxon>Bacteria</taxon>
        <taxon>Pseudomonadati</taxon>
        <taxon>Pseudomonadota</taxon>
        <taxon>Magnetococcia</taxon>
        <taxon>Magnetococcales</taxon>
        <taxon>Magnetococcaceae</taxon>
        <taxon>Magnetococcus</taxon>
    </lineage>
</organism>
<keyword evidence="3 5" id="KW-0547">Nucleotide-binding</keyword>
<name>A0A1S7LI91_MAGMO</name>
<dbReference type="FunFam" id="3.40.50.300:FF:000106">
    <property type="entry name" value="Adenylate kinase mitochondrial"/>
    <property type="match status" value="1"/>
</dbReference>
<evidence type="ECO:0000259" key="8">
    <source>
        <dbReference type="Pfam" id="PF05191"/>
    </source>
</evidence>
<feature type="binding site" evidence="5">
    <location>
        <position position="133"/>
    </location>
    <ligand>
        <name>Zn(2+)</name>
        <dbReference type="ChEBI" id="CHEBI:29105"/>
        <note>structural</note>
    </ligand>
</feature>
<keyword evidence="2 5" id="KW-0545">Nucleotide biosynthesis</keyword>
<dbReference type="NCBIfam" id="NF011100">
    <property type="entry name" value="PRK14527.1"/>
    <property type="match status" value="1"/>
</dbReference>
<dbReference type="InterPro" id="IPR033690">
    <property type="entry name" value="Adenylat_kinase_CS"/>
</dbReference>
<feature type="binding site" evidence="5">
    <location>
        <position position="130"/>
    </location>
    <ligand>
        <name>Zn(2+)</name>
        <dbReference type="ChEBI" id="CHEBI:29105"/>
        <note>structural</note>
    </ligand>
</feature>
<dbReference type="AlphaFoldDB" id="A0A1S7LI91"/>
<feature type="binding site" evidence="5">
    <location>
        <position position="127"/>
    </location>
    <ligand>
        <name>ATP</name>
        <dbReference type="ChEBI" id="CHEBI:30616"/>
    </ligand>
</feature>
<keyword evidence="1 5" id="KW-0808">Transferase</keyword>
<feature type="binding site" evidence="5">
    <location>
        <position position="160"/>
    </location>
    <ligand>
        <name>AMP</name>
        <dbReference type="ChEBI" id="CHEBI:456215"/>
    </ligand>
</feature>
<feature type="binding site" evidence="5">
    <location>
        <begin position="57"/>
        <end position="59"/>
    </location>
    <ligand>
        <name>AMP</name>
        <dbReference type="ChEBI" id="CHEBI:456215"/>
    </ligand>
</feature>
<comment type="caution">
    <text evidence="5">Lacks conserved residue(s) required for the propagation of feature annotation.</text>
</comment>
<comment type="function">
    <text evidence="5">Catalyzes the reversible transfer of the terminal phosphate group between ATP and AMP. Plays an important role in cellular energy homeostasis and in adenine nucleotide metabolism.</text>
</comment>
<dbReference type="UniPathway" id="UPA00588">
    <property type="reaction ID" value="UER00649"/>
</dbReference>
<evidence type="ECO:0000256" key="3">
    <source>
        <dbReference type="ARBA" id="ARBA00022741"/>
    </source>
</evidence>
<feature type="binding site" evidence="5">
    <location>
        <position position="199"/>
    </location>
    <ligand>
        <name>ATP</name>
        <dbReference type="ChEBI" id="CHEBI:30616"/>
    </ligand>
</feature>
<feature type="binding site" evidence="5">
    <location>
        <begin position="10"/>
        <end position="15"/>
    </location>
    <ligand>
        <name>ATP</name>
        <dbReference type="ChEBI" id="CHEBI:30616"/>
    </ligand>
</feature>
<dbReference type="PANTHER" id="PTHR23359">
    <property type="entry name" value="NUCLEOTIDE KINASE"/>
    <property type="match status" value="1"/>
</dbReference>
<dbReference type="GO" id="GO:0005524">
    <property type="term" value="F:ATP binding"/>
    <property type="evidence" value="ECO:0007669"/>
    <property type="project" value="UniProtKB-UniRule"/>
</dbReference>
<dbReference type="PROSITE" id="PS00113">
    <property type="entry name" value="ADENYLATE_KINASE"/>
    <property type="match status" value="1"/>
</dbReference>
<dbReference type="EMBL" id="LO017727">
    <property type="protein sequence ID" value="CRH05819.1"/>
    <property type="molecule type" value="Genomic_DNA"/>
</dbReference>
<dbReference type="NCBIfam" id="NF001381">
    <property type="entry name" value="PRK00279.1-3"/>
    <property type="match status" value="1"/>
</dbReference>
<feature type="binding site" evidence="5">
    <location>
        <position position="150"/>
    </location>
    <ligand>
        <name>Zn(2+)</name>
        <dbReference type="ChEBI" id="CHEBI:29105"/>
        <note>structural</note>
    </ligand>
</feature>
<evidence type="ECO:0000313" key="9">
    <source>
        <dbReference type="EMBL" id="CRH05819.1"/>
    </source>
</evidence>
<dbReference type="CDD" id="cd01428">
    <property type="entry name" value="ADK"/>
    <property type="match status" value="1"/>
</dbReference>
<feature type="binding site" evidence="5">
    <location>
        <position position="36"/>
    </location>
    <ligand>
        <name>AMP</name>
        <dbReference type="ChEBI" id="CHEBI:456215"/>
    </ligand>
</feature>
<sequence>MKVILMGPPGAGKGTQARRVCEKYEIPQLSTGDMLRAAVAAESEVGLKAKEAMESGALVTDDIVLGIIKDRTTQSDCAKGYLLDGFPRTEAQAQGLDAMLSERGETIDVVVDIEVQDEALVERITGRSTCGKCGEGFHDSFKPPKQVDVCDLCGGELKRRADDNAETVRNRLSVYHEQTAPLIGYYDGKKMLQRVDGMQGMEKVLTDLCDVLDKY</sequence>
<dbReference type="NCBIfam" id="TIGR01351">
    <property type="entry name" value="adk"/>
    <property type="match status" value="1"/>
</dbReference>
<comment type="similarity">
    <text evidence="5 6">Belongs to the adenylate kinase family.</text>
</comment>
<evidence type="ECO:0000256" key="4">
    <source>
        <dbReference type="ARBA" id="ARBA00022777"/>
    </source>
</evidence>
<comment type="catalytic activity">
    <reaction evidence="5 7">
        <text>AMP + ATP = 2 ADP</text>
        <dbReference type="Rhea" id="RHEA:12973"/>
        <dbReference type="ChEBI" id="CHEBI:30616"/>
        <dbReference type="ChEBI" id="CHEBI:456215"/>
        <dbReference type="ChEBI" id="CHEBI:456216"/>
        <dbReference type="EC" id="2.7.4.3"/>
    </reaction>
</comment>
<dbReference type="NCBIfam" id="NF001380">
    <property type="entry name" value="PRK00279.1-2"/>
    <property type="match status" value="1"/>
</dbReference>
<keyword evidence="4 5" id="KW-0418">Kinase</keyword>
<dbReference type="GO" id="GO:0008270">
    <property type="term" value="F:zinc ion binding"/>
    <property type="evidence" value="ECO:0007669"/>
    <property type="project" value="UniProtKB-UniRule"/>
</dbReference>
<proteinExistence type="inferred from homology"/>
<feature type="binding site" evidence="5">
    <location>
        <begin position="85"/>
        <end position="88"/>
    </location>
    <ligand>
        <name>AMP</name>
        <dbReference type="ChEBI" id="CHEBI:456215"/>
    </ligand>
</feature>
<keyword evidence="5" id="KW-0963">Cytoplasm</keyword>
<dbReference type="GO" id="GO:0044209">
    <property type="term" value="P:AMP salvage"/>
    <property type="evidence" value="ECO:0007669"/>
    <property type="project" value="UniProtKB-UniRule"/>
</dbReference>
<feature type="binding site" evidence="5">
    <location>
        <position position="31"/>
    </location>
    <ligand>
        <name>AMP</name>
        <dbReference type="ChEBI" id="CHEBI:456215"/>
    </ligand>
</feature>
<keyword evidence="5" id="KW-0479">Metal-binding</keyword>
<evidence type="ECO:0000256" key="2">
    <source>
        <dbReference type="ARBA" id="ARBA00022727"/>
    </source>
</evidence>
<dbReference type="InterPro" id="IPR027417">
    <property type="entry name" value="P-loop_NTPase"/>
</dbReference>
<reference evidence="9" key="1">
    <citation type="submission" date="2015-04" db="EMBL/GenBank/DDBJ databases">
        <authorList>
            <person name="Syromyatnikov M.Y."/>
            <person name="Popov V.N."/>
        </authorList>
    </citation>
    <scope>NUCLEOTIDE SEQUENCE</scope>
    <source>
        <strain evidence="9">MO-1</strain>
    </source>
</reference>
<comment type="subunit">
    <text evidence="5 7">Monomer.</text>
</comment>
<keyword evidence="5" id="KW-0862">Zinc</keyword>
<comment type="subcellular location">
    <subcellularLocation>
        <location evidence="5 7">Cytoplasm</location>
    </subcellularLocation>
</comment>
<dbReference type="Pfam" id="PF00406">
    <property type="entry name" value="ADK"/>
    <property type="match status" value="1"/>
</dbReference>
<feature type="region of interest" description="NMP" evidence="5">
    <location>
        <begin position="30"/>
        <end position="59"/>
    </location>
</feature>
<keyword evidence="5 7" id="KW-0067">ATP-binding</keyword>
<evidence type="ECO:0000256" key="5">
    <source>
        <dbReference type="HAMAP-Rule" id="MF_00235"/>
    </source>
</evidence>
<feature type="binding site" evidence="5">
    <location>
        <position position="92"/>
    </location>
    <ligand>
        <name>AMP</name>
        <dbReference type="ChEBI" id="CHEBI:456215"/>
    </ligand>
</feature>
<dbReference type="Pfam" id="PF05191">
    <property type="entry name" value="ADK_lid"/>
    <property type="match status" value="1"/>
</dbReference>
<dbReference type="InterPro" id="IPR006259">
    <property type="entry name" value="Adenyl_kin_sub"/>
</dbReference>
<dbReference type="EC" id="2.7.4.3" evidence="5 7"/>
<dbReference type="SUPFAM" id="SSF52540">
    <property type="entry name" value="P-loop containing nucleoside triphosphate hydrolases"/>
    <property type="match status" value="1"/>
</dbReference>
<feature type="binding site" evidence="5">
    <location>
        <position position="153"/>
    </location>
    <ligand>
        <name>Zn(2+)</name>
        <dbReference type="ChEBI" id="CHEBI:29105"/>
        <note>structural</note>
    </ligand>
</feature>
<dbReference type="GO" id="GO:0005737">
    <property type="term" value="C:cytoplasm"/>
    <property type="evidence" value="ECO:0007669"/>
    <property type="project" value="UniProtKB-SubCell"/>
</dbReference>
<dbReference type="Gene3D" id="3.40.50.300">
    <property type="entry name" value="P-loop containing nucleotide triphosphate hydrolases"/>
    <property type="match status" value="1"/>
</dbReference>
<evidence type="ECO:0000256" key="1">
    <source>
        <dbReference type="ARBA" id="ARBA00022679"/>
    </source>
</evidence>
<feature type="region of interest" description="LID" evidence="5">
    <location>
        <begin position="126"/>
        <end position="163"/>
    </location>
</feature>
<accession>A0A1S7LI91</accession>
<comment type="pathway">
    <text evidence="5">Purine metabolism; AMP biosynthesis via salvage pathway; AMP from ADP: step 1/1.</text>
</comment>
<feature type="domain" description="Adenylate kinase active site lid" evidence="8">
    <location>
        <begin position="127"/>
        <end position="162"/>
    </location>
</feature>
<comment type="domain">
    <text evidence="5">Consists of three domains, a large central CORE domain and two small peripheral domains, NMPbind and LID, which undergo movements during catalysis. The LID domain closes over the site of phosphoryl transfer upon ATP binding. Assembling and dissambling the active center during each catalytic cycle provides an effective means to prevent ATP hydrolysis. Some bacteria have evolved a zinc-coordinating structure that stabilizes the LID domain.</text>
</comment>
<feature type="binding site" evidence="5">
    <location>
        <position position="171"/>
    </location>
    <ligand>
        <name>AMP</name>
        <dbReference type="ChEBI" id="CHEBI:456215"/>
    </ligand>
</feature>
<dbReference type="InterPro" id="IPR000850">
    <property type="entry name" value="Adenylat/UMP-CMP_kin"/>
</dbReference>
<evidence type="ECO:0000256" key="7">
    <source>
        <dbReference type="RuleBase" id="RU003331"/>
    </source>
</evidence>
<dbReference type="InterPro" id="IPR007862">
    <property type="entry name" value="Adenylate_kinase_lid-dom"/>
</dbReference>
<dbReference type="GO" id="GO:0004017">
    <property type="term" value="F:AMP kinase activity"/>
    <property type="evidence" value="ECO:0007669"/>
    <property type="project" value="UniProtKB-UniRule"/>
</dbReference>